<protein>
    <submittedName>
        <fullName evidence="1">Uncharacterized protein</fullName>
    </submittedName>
</protein>
<dbReference type="AlphaFoldDB" id="A0AAV2N8W2"/>
<dbReference type="Proteomes" id="UP001497644">
    <property type="component" value="Chromosome 11"/>
</dbReference>
<evidence type="ECO:0000313" key="1">
    <source>
        <dbReference type="EMBL" id="CAL1676536.1"/>
    </source>
</evidence>
<gene>
    <name evidence="1" type="ORF">LPLAT_LOCUS2701</name>
</gene>
<keyword evidence="2" id="KW-1185">Reference proteome</keyword>
<proteinExistence type="predicted"/>
<dbReference type="EMBL" id="OZ034834">
    <property type="protein sequence ID" value="CAL1676536.1"/>
    <property type="molecule type" value="Genomic_DNA"/>
</dbReference>
<reference evidence="1" key="1">
    <citation type="submission" date="2024-04" db="EMBL/GenBank/DDBJ databases">
        <authorList>
            <consortium name="Molecular Ecology Group"/>
        </authorList>
    </citation>
    <scope>NUCLEOTIDE SEQUENCE</scope>
</reference>
<name>A0AAV2N8W2_9HYME</name>
<evidence type="ECO:0000313" key="2">
    <source>
        <dbReference type="Proteomes" id="UP001497644"/>
    </source>
</evidence>
<sequence>MRCIIKELKVLNHYWPLIDDAADAARQFDLAFVAIATAKYGRSINSLLQMTATQEDNQVHESPGIYAFCYVLFVSVVELGYRV</sequence>
<accession>A0AAV2N8W2</accession>
<organism evidence="1 2">
    <name type="scientific">Lasius platythorax</name>
    <dbReference type="NCBI Taxonomy" id="488582"/>
    <lineage>
        <taxon>Eukaryota</taxon>
        <taxon>Metazoa</taxon>
        <taxon>Ecdysozoa</taxon>
        <taxon>Arthropoda</taxon>
        <taxon>Hexapoda</taxon>
        <taxon>Insecta</taxon>
        <taxon>Pterygota</taxon>
        <taxon>Neoptera</taxon>
        <taxon>Endopterygota</taxon>
        <taxon>Hymenoptera</taxon>
        <taxon>Apocrita</taxon>
        <taxon>Aculeata</taxon>
        <taxon>Formicoidea</taxon>
        <taxon>Formicidae</taxon>
        <taxon>Formicinae</taxon>
        <taxon>Lasius</taxon>
        <taxon>Lasius</taxon>
    </lineage>
</organism>